<feature type="region of interest" description="Disordered" evidence="9">
    <location>
        <begin position="228"/>
        <end position="249"/>
    </location>
</feature>
<dbReference type="PANTHER" id="PTHR12473">
    <property type="entry name" value="UBIQUITIN CARBOXYL-TERMINAL HYDROLASE MINDY-4-RELATED"/>
    <property type="match status" value="1"/>
</dbReference>
<dbReference type="EMBL" id="AHAT01010316">
    <property type="status" value="NOT_ANNOTATED_CDS"/>
    <property type="molecule type" value="Genomic_DNA"/>
</dbReference>
<dbReference type="EMBL" id="AHAT01010319">
    <property type="status" value="NOT_ANNOTATED_CDS"/>
    <property type="molecule type" value="Genomic_DNA"/>
</dbReference>
<dbReference type="HOGENOM" id="CLU_011769_1_0_1"/>
<sequence length="744" mass="84296">VEEVAASLVREYLSRKGLKQTIASMDQELPRTDLSINNRSDLRRILHLESLYKKNKAQETPLKAMLEIIVKHHMEKCGETRSKTNSSSEQDHCAFLFQPIVVPKAKSTIVPAVSMHDISEEEKGGSTAVSDQSKTDVYRACKDALLPSNKWPSPQKSQFDSKKTVKHLISTSLVSESEKDNHIKPSFSEIDNDSFKADLYLEKKNIFSEIQKHRSSRFVRGMMAGPIASSQQECNRKRQPRRPSGSSFILQSKDEDNLKKITNREDTMFVIIPGQNTLLNTHFYLRMFNKDKVMQTIITACHTAVPKLNFNSCTSKLCTFKKGNTNILPVLNDTRWMDIHFAKPHLNSRSLSKRLLTFYIVFNHFSDDINDEEDLRGIISVPVISNAAQLRVNSNPIDINLASDLKGLLFGSSLNCFNEEWKAQSFTFSEIPQLKYGIVQKKGGPCGVLASVQACVLQKLLFEKWAHMIKLQPSKSTRTKCLILAVAEILWRAGEKKRATIAISSGRKHFVPAGRYKADGILETITLNTVTSLEDLKLFLNESIHQFELGPSGCILLTISAILSRSIELVRKDFDVPTNSVIGAHGYCTQELVNLILTGRAVSNVFNDEIELDSGNGNITLLKGIKGRSDIGLLSLFEHYNVCKVGTYMKTPRYPIWVICSESHFSVLFSTRKELMSDWRMERRFDLYYYDSLANQQEEIRLTVDTSQNYAPDVENDLIPPLEHCIRTKWKGAMVDWNETEPIL</sequence>
<feature type="domain" description="Deubiquitinating enzyme MINDY-3/4 conserved" evidence="10">
    <location>
        <begin position="406"/>
        <end position="739"/>
    </location>
</feature>
<evidence type="ECO:0000313" key="11">
    <source>
        <dbReference type="Ensembl" id="ENSLOCP00000011633.1"/>
    </source>
</evidence>
<reference evidence="12" key="1">
    <citation type="submission" date="2011-12" db="EMBL/GenBank/DDBJ databases">
        <title>The Draft Genome of Lepisosteus oculatus.</title>
        <authorList>
            <consortium name="The Broad Institute Genome Assembly &amp; Analysis Group"/>
            <consortium name="Computational R&amp;D Group"/>
            <consortium name="and Sequencing Platform"/>
            <person name="Di Palma F."/>
            <person name="Alfoldi J."/>
            <person name="Johnson J."/>
            <person name="Berlin A."/>
            <person name="Gnerre S."/>
            <person name="Jaffe D."/>
            <person name="MacCallum I."/>
            <person name="Young S."/>
            <person name="Walker B.J."/>
            <person name="Lander E.S."/>
            <person name="Lindblad-Toh K."/>
        </authorList>
    </citation>
    <scope>NUCLEOTIDE SEQUENCE [LARGE SCALE GENOMIC DNA]</scope>
</reference>
<dbReference type="EMBL" id="AHAT01010318">
    <property type="status" value="NOT_ANNOTATED_CDS"/>
    <property type="molecule type" value="Genomic_DNA"/>
</dbReference>
<dbReference type="Bgee" id="ENSLOCG00000009519">
    <property type="expression patterns" value="Expressed in testis and 13 other cell types or tissues"/>
</dbReference>
<evidence type="ECO:0000256" key="3">
    <source>
        <dbReference type="ARBA" id="ARBA00022670"/>
    </source>
</evidence>
<proteinExistence type="inferred from homology"/>
<evidence type="ECO:0000256" key="1">
    <source>
        <dbReference type="ARBA" id="ARBA00000707"/>
    </source>
</evidence>
<dbReference type="eggNOG" id="KOG2871">
    <property type="taxonomic scope" value="Eukaryota"/>
</dbReference>
<evidence type="ECO:0000313" key="12">
    <source>
        <dbReference type="Proteomes" id="UP000018468"/>
    </source>
</evidence>
<dbReference type="EMBL" id="AHAT01010315">
    <property type="status" value="NOT_ANNOTATED_CDS"/>
    <property type="molecule type" value="Genomic_DNA"/>
</dbReference>
<evidence type="ECO:0000256" key="9">
    <source>
        <dbReference type="SAM" id="MobiDB-lite"/>
    </source>
</evidence>
<evidence type="ECO:0000256" key="5">
    <source>
        <dbReference type="ARBA" id="ARBA00022801"/>
    </source>
</evidence>
<comment type="catalytic activity">
    <reaction evidence="1 8">
        <text>Thiol-dependent hydrolysis of ester, thioester, amide, peptide and isopeptide bonds formed by the C-terminal Gly of ubiquitin (a 76-residue protein attached to proteins as an intracellular targeting signal).</text>
        <dbReference type="EC" id="3.4.19.12"/>
    </reaction>
</comment>
<keyword evidence="12" id="KW-1185">Reference proteome</keyword>
<dbReference type="Pfam" id="PF13898">
    <property type="entry name" value="MINDY-3_4_CD"/>
    <property type="match status" value="1"/>
</dbReference>
<evidence type="ECO:0000256" key="8">
    <source>
        <dbReference type="RuleBase" id="RU367088"/>
    </source>
</evidence>
<dbReference type="OMA" id="KCFPLEW"/>
<dbReference type="SMART" id="SM01174">
    <property type="entry name" value="DUF4205"/>
    <property type="match status" value="1"/>
</dbReference>
<dbReference type="FunCoup" id="W5MTC4">
    <property type="interactions" value="73"/>
</dbReference>
<reference evidence="11" key="2">
    <citation type="submission" date="2025-08" db="UniProtKB">
        <authorList>
            <consortium name="Ensembl"/>
        </authorList>
    </citation>
    <scope>IDENTIFICATION</scope>
</reference>
<reference evidence="11" key="3">
    <citation type="submission" date="2025-09" db="UniProtKB">
        <authorList>
            <consortium name="Ensembl"/>
        </authorList>
    </citation>
    <scope>IDENTIFICATION</scope>
</reference>
<comment type="function">
    <text evidence="8">Hydrolase that can remove 'Lys-48'-linked conjugated ubiquitin from proteins.</text>
</comment>
<evidence type="ECO:0000256" key="6">
    <source>
        <dbReference type="ARBA" id="ARBA00022807"/>
    </source>
</evidence>
<dbReference type="PANTHER" id="PTHR12473:SF8">
    <property type="entry name" value="UBIQUITIN CARBOXYL-TERMINAL HYDROLASE MINDY-4-RELATED"/>
    <property type="match status" value="1"/>
</dbReference>
<dbReference type="GO" id="GO:0006508">
    <property type="term" value="P:proteolysis"/>
    <property type="evidence" value="ECO:0007669"/>
    <property type="project" value="UniProtKB-KW"/>
</dbReference>
<evidence type="ECO:0000256" key="2">
    <source>
        <dbReference type="ARBA" id="ARBA00011074"/>
    </source>
</evidence>
<accession>W5MTC4</accession>
<dbReference type="Pfam" id="PF26038">
    <property type="entry name" value="Dimer_MINDY4_N"/>
    <property type="match status" value="1"/>
</dbReference>
<dbReference type="InterPro" id="IPR059022">
    <property type="entry name" value="MINDY4_N"/>
</dbReference>
<keyword evidence="4 8" id="KW-0833">Ubl conjugation pathway</keyword>
<dbReference type="InterPro" id="IPR025257">
    <property type="entry name" value="MINDY-3/4_CD"/>
</dbReference>
<dbReference type="InterPro" id="IPR039785">
    <property type="entry name" value="MINY3/4"/>
</dbReference>
<dbReference type="GeneTree" id="ENSGT00940000159600"/>
<keyword evidence="3 8" id="KW-0645">Protease</keyword>
<dbReference type="EMBL" id="AHAT01010320">
    <property type="status" value="NOT_ANNOTATED_CDS"/>
    <property type="molecule type" value="Genomic_DNA"/>
</dbReference>
<dbReference type="Ensembl" id="ENSLOCT00000011650.1">
    <property type="protein sequence ID" value="ENSLOCP00000011633.1"/>
    <property type="gene ID" value="ENSLOCG00000009519.1"/>
</dbReference>
<dbReference type="Proteomes" id="UP000018468">
    <property type="component" value="Linkage group LG9"/>
</dbReference>
<comment type="similarity">
    <text evidence="2 8">Belongs to the MINDY deubiquitinase family. FAM188 subfamily.</text>
</comment>
<dbReference type="AlphaFoldDB" id="W5MTC4"/>
<organism evidence="11 12">
    <name type="scientific">Lepisosteus oculatus</name>
    <name type="common">Spotted gar</name>
    <dbReference type="NCBI Taxonomy" id="7918"/>
    <lineage>
        <taxon>Eukaryota</taxon>
        <taxon>Metazoa</taxon>
        <taxon>Chordata</taxon>
        <taxon>Craniata</taxon>
        <taxon>Vertebrata</taxon>
        <taxon>Euteleostomi</taxon>
        <taxon>Actinopterygii</taxon>
        <taxon>Neopterygii</taxon>
        <taxon>Holostei</taxon>
        <taxon>Semionotiformes</taxon>
        <taxon>Lepisosteidae</taxon>
        <taxon>Lepisosteus</taxon>
    </lineage>
</organism>
<dbReference type="GO" id="GO:1990380">
    <property type="term" value="F:K48-linked deubiquitinase activity"/>
    <property type="evidence" value="ECO:0000318"/>
    <property type="project" value="GO_Central"/>
</dbReference>
<dbReference type="EC" id="3.4.19.12" evidence="8"/>
<evidence type="ECO:0000256" key="7">
    <source>
        <dbReference type="ARBA" id="ARBA00037630"/>
    </source>
</evidence>
<dbReference type="InParanoid" id="W5MTC4"/>
<name>W5MTC4_LEPOC</name>
<keyword evidence="6 8" id="KW-0788">Thiol protease</keyword>
<protein>
    <recommendedName>
        <fullName evidence="8">Ubiquitin carboxyl-terminal hydrolase MINDY</fullName>
        <ecNumber evidence="8">3.4.19.12</ecNumber>
    </recommendedName>
</protein>
<dbReference type="GO" id="GO:0004843">
    <property type="term" value="F:cysteine-type deubiquitinase activity"/>
    <property type="evidence" value="ECO:0007669"/>
    <property type="project" value="UniProtKB-UniRule"/>
</dbReference>
<evidence type="ECO:0000256" key="4">
    <source>
        <dbReference type="ARBA" id="ARBA00022786"/>
    </source>
</evidence>
<dbReference type="GO" id="GO:0071108">
    <property type="term" value="P:protein K48-linked deubiquitination"/>
    <property type="evidence" value="ECO:0007669"/>
    <property type="project" value="InterPro"/>
</dbReference>
<dbReference type="EMBL" id="AHAT01010317">
    <property type="status" value="NOT_ANNOTATED_CDS"/>
    <property type="molecule type" value="Genomic_DNA"/>
</dbReference>
<keyword evidence="5 8" id="KW-0378">Hydrolase</keyword>
<comment type="function">
    <text evidence="7">Probable hydrolase that can remove 'Lys-48'-linked conjugated ubiquitin from proteins.</text>
</comment>
<evidence type="ECO:0000259" key="10">
    <source>
        <dbReference type="SMART" id="SM01174"/>
    </source>
</evidence>